<gene>
    <name evidence="6" type="ORF">V9T40_000691</name>
</gene>
<dbReference type="Pfam" id="PF01755">
    <property type="entry name" value="Glyco_transf_25"/>
    <property type="match status" value="1"/>
</dbReference>
<organism evidence="6 7">
    <name type="scientific">Parthenolecanium corni</name>
    <dbReference type="NCBI Taxonomy" id="536013"/>
    <lineage>
        <taxon>Eukaryota</taxon>
        <taxon>Metazoa</taxon>
        <taxon>Ecdysozoa</taxon>
        <taxon>Arthropoda</taxon>
        <taxon>Hexapoda</taxon>
        <taxon>Insecta</taxon>
        <taxon>Pterygota</taxon>
        <taxon>Neoptera</taxon>
        <taxon>Paraneoptera</taxon>
        <taxon>Hemiptera</taxon>
        <taxon>Sternorrhyncha</taxon>
        <taxon>Coccoidea</taxon>
        <taxon>Coccidae</taxon>
        <taxon>Parthenolecanium</taxon>
    </lineage>
</organism>
<dbReference type="AlphaFoldDB" id="A0AAN9Y0P4"/>
<dbReference type="GO" id="GO:0050211">
    <property type="term" value="F:procollagen galactosyltransferase activity"/>
    <property type="evidence" value="ECO:0007669"/>
    <property type="project" value="TreeGrafter"/>
</dbReference>
<accession>A0AAN9Y0P4</accession>
<dbReference type="Gene3D" id="3.90.550.10">
    <property type="entry name" value="Spore Coat Polysaccharide Biosynthesis Protein SpsA, Chain A"/>
    <property type="match status" value="1"/>
</dbReference>
<keyword evidence="3" id="KW-0808">Transferase</keyword>
<protein>
    <recommendedName>
        <fullName evidence="5">Glycosyl transferase family 25 domain-containing protein</fullName>
    </recommendedName>
</protein>
<dbReference type="InterPro" id="IPR029044">
    <property type="entry name" value="Nucleotide-diphossugar_trans"/>
</dbReference>
<evidence type="ECO:0000313" key="7">
    <source>
        <dbReference type="Proteomes" id="UP001367676"/>
    </source>
</evidence>
<evidence type="ECO:0000256" key="3">
    <source>
        <dbReference type="ARBA" id="ARBA00022679"/>
    </source>
</evidence>
<feature type="signal peptide" evidence="4">
    <location>
        <begin position="1"/>
        <end position="24"/>
    </location>
</feature>
<evidence type="ECO:0000256" key="2">
    <source>
        <dbReference type="ARBA" id="ARBA00022676"/>
    </source>
</evidence>
<dbReference type="EMBL" id="JBBCAQ010000034">
    <property type="protein sequence ID" value="KAK7580062.1"/>
    <property type="molecule type" value="Genomic_DNA"/>
</dbReference>
<sequence>MLSINISTFFLISLLLIFTTSEDAENEKNKFPTIFTAILVRNKAHILPYFLTLFSRLDYPKNRIYVWIRSDHNIDDSEIILKKWANSIQFQYHNVDLKINNTEDHYEDEKTSFSWSESRFKWIIKLKQEALDMARKVWADYIWFLDADSLITNPNALQRLLLKDKVIVAPMLSSTAMYSNFWCGMTSTFYYKRTEEYPEILNYKKIGCFAVPMVHSAVIIDLRKEASDLLTFESDNARNYLGPTDDIIAFAVLANMSGIPLYICNDIGYGYTMIPLDENETIRDDVNNLIDLKLHISVDEPVLPVDETLVEFVTFPVKHKFGFDEIFVINLKRRIEKRERMIYCLNELGVQATFVDAVDGKNLSDYEIEKMGIKLMPNYEDPHYKRPMKKGEIGCFLSHFNIWKEMIEKNLQTVLILEDDVYFEKSFSKKLQTLIDEMNRISNSWDLVYVGRKILDSKKELFFEGSDLLVYPYYTYWTIGYILKLEGAKKLLRAKPLDNLIPVDEFLPIMFDQHPREDWKERFPERNLKALSVNPLIINPIKYTNDIGYISDTEDSSIIKTDSLSKDEL</sequence>
<dbReference type="InterPro" id="IPR002654">
    <property type="entry name" value="Glyco_trans_25"/>
</dbReference>
<name>A0AAN9Y0P4_9HEMI</name>
<feature type="chain" id="PRO_5042948760" description="Glycosyl transferase family 25 domain-containing protein" evidence="4">
    <location>
        <begin position="25"/>
        <end position="569"/>
    </location>
</feature>
<dbReference type="PANTHER" id="PTHR10730">
    <property type="entry name" value="PROCOLLAGEN-LYSINE,2-OXOGLUTARATE 5-DIOXYGENASE/GLYCOSYLTRANSFERASE 25 FAMILY MEMBER"/>
    <property type="match status" value="1"/>
</dbReference>
<feature type="domain" description="Glycosyl transferase family 25" evidence="5">
    <location>
        <begin position="324"/>
        <end position="506"/>
    </location>
</feature>
<dbReference type="CDD" id="cd06532">
    <property type="entry name" value="Glyco_transf_25"/>
    <property type="match status" value="1"/>
</dbReference>
<proteinExistence type="inferred from homology"/>
<evidence type="ECO:0000259" key="5">
    <source>
        <dbReference type="Pfam" id="PF01755"/>
    </source>
</evidence>
<keyword evidence="7" id="KW-1185">Reference proteome</keyword>
<dbReference type="InterPro" id="IPR050757">
    <property type="entry name" value="Collagen_mod_GT25"/>
</dbReference>
<comment type="similarity">
    <text evidence="1">Belongs to the glycosyltransferase 25 family.</text>
</comment>
<dbReference type="Proteomes" id="UP001367676">
    <property type="component" value="Unassembled WGS sequence"/>
</dbReference>
<keyword evidence="4" id="KW-0732">Signal</keyword>
<keyword evidence="2" id="KW-0328">Glycosyltransferase</keyword>
<reference evidence="6 7" key="1">
    <citation type="submission" date="2024-03" db="EMBL/GenBank/DDBJ databases">
        <title>Adaptation during the transition from Ophiocordyceps entomopathogen to insect associate is accompanied by gene loss and intensified selection.</title>
        <authorList>
            <person name="Ward C.M."/>
            <person name="Onetto C.A."/>
            <person name="Borneman A.R."/>
        </authorList>
    </citation>
    <scope>NUCLEOTIDE SEQUENCE [LARGE SCALE GENOMIC DNA]</scope>
    <source>
        <strain evidence="6">AWRI1</strain>
        <tissue evidence="6">Single Adult Female</tissue>
    </source>
</reference>
<evidence type="ECO:0000256" key="4">
    <source>
        <dbReference type="SAM" id="SignalP"/>
    </source>
</evidence>
<evidence type="ECO:0000313" key="6">
    <source>
        <dbReference type="EMBL" id="KAK7580062.1"/>
    </source>
</evidence>
<dbReference type="PANTHER" id="PTHR10730:SF53">
    <property type="entry name" value="GLYCOSYLTRANSFERASE 25 FAMILY MEMBER"/>
    <property type="match status" value="1"/>
</dbReference>
<evidence type="ECO:0000256" key="1">
    <source>
        <dbReference type="ARBA" id="ARBA00006721"/>
    </source>
</evidence>
<dbReference type="SUPFAM" id="SSF53448">
    <property type="entry name" value="Nucleotide-diphospho-sugar transferases"/>
    <property type="match status" value="1"/>
</dbReference>
<comment type="caution">
    <text evidence="6">The sequence shown here is derived from an EMBL/GenBank/DDBJ whole genome shotgun (WGS) entry which is preliminary data.</text>
</comment>